<keyword evidence="3" id="KW-0645">Protease</keyword>
<dbReference type="Pfam" id="PF00089">
    <property type="entry name" value="Trypsin"/>
    <property type="match status" value="1"/>
</dbReference>
<dbReference type="PROSITE" id="PS00134">
    <property type="entry name" value="TRYPSIN_HIS"/>
    <property type="match status" value="1"/>
</dbReference>
<reference evidence="7" key="1">
    <citation type="journal article" date="2023" name="Insect Mol. Biol.">
        <title>Genome sequencing provides insights into the evolution of gene families encoding plant cell wall-degrading enzymes in longhorned beetles.</title>
        <authorList>
            <person name="Shin N.R."/>
            <person name="Okamura Y."/>
            <person name="Kirsch R."/>
            <person name="Pauchet Y."/>
        </authorList>
    </citation>
    <scope>NUCLEOTIDE SEQUENCE</scope>
    <source>
        <strain evidence="7">MMC_N1</strain>
    </source>
</reference>
<accession>A0ABQ9K2V2</accession>
<dbReference type="InterPro" id="IPR001314">
    <property type="entry name" value="Peptidase_S1A"/>
</dbReference>
<evidence type="ECO:0000256" key="3">
    <source>
        <dbReference type="ARBA" id="ARBA00022670"/>
    </source>
</evidence>
<dbReference type="InterPro" id="IPR050127">
    <property type="entry name" value="Serine_Proteases_S1"/>
</dbReference>
<keyword evidence="8" id="KW-1185">Reference proteome</keyword>
<evidence type="ECO:0000256" key="2">
    <source>
        <dbReference type="ARBA" id="ARBA00022525"/>
    </source>
</evidence>
<evidence type="ECO:0000256" key="5">
    <source>
        <dbReference type="ARBA" id="ARBA00022825"/>
    </source>
</evidence>
<keyword evidence="5" id="KW-0720">Serine protease</keyword>
<dbReference type="SMART" id="SM00020">
    <property type="entry name" value="Tryp_SPc"/>
    <property type="match status" value="1"/>
</dbReference>
<gene>
    <name evidence="7" type="ORF">NQ317_002731</name>
</gene>
<organism evidence="7 8">
    <name type="scientific">Molorchus minor</name>
    <dbReference type="NCBI Taxonomy" id="1323400"/>
    <lineage>
        <taxon>Eukaryota</taxon>
        <taxon>Metazoa</taxon>
        <taxon>Ecdysozoa</taxon>
        <taxon>Arthropoda</taxon>
        <taxon>Hexapoda</taxon>
        <taxon>Insecta</taxon>
        <taxon>Pterygota</taxon>
        <taxon>Neoptera</taxon>
        <taxon>Endopterygota</taxon>
        <taxon>Coleoptera</taxon>
        <taxon>Polyphaga</taxon>
        <taxon>Cucujiformia</taxon>
        <taxon>Chrysomeloidea</taxon>
        <taxon>Cerambycidae</taxon>
        <taxon>Lamiinae</taxon>
        <taxon>Monochamini</taxon>
        <taxon>Molorchus</taxon>
    </lineage>
</organism>
<dbReference type="PROSITE" id="PS50240">
    <property type="entry name" value="TRYPSIN_DOM"/>
    <property type="match status" value="1"/>
</dbReference>
<protein>
    <recommendedName>
        <fullName evidence="6">Peptidase S1 domain-containing protein</fullName>
    </recommendedName>
</protein>
<name>A0ABQ9K2V2_9CUCU</name>
<dbReference type="PANTHER" id="PTHR24264">
    <property type="entry name" value="TRYPSIN-RELATED"/>
    <property type="match status" value="1"/>
</dbReference>
<dbReference type="InterPro" id="IPR001254">
    <property type="entry name" value="Trypsin_dom"/>
</dbReference>
<dbReference type="PRINTS" id="PR00722">
    <property type="entry name" value="CHYMOTRYPSIN"/>
</dbReference>
<proteinExistence type="predicted"/>
<dbReference type="InterPro" id="IPR018114">
    <property type="entry name" value="TRYPSIN_HIS"/>
</dbReference>
<comment type="caution">
    <text evidence="7">The sequence shown here is derived from an EMBL/GenBank/DDBJ whole genome shotgun (WGS) entry which is preliminary data.</text>
</comment>
<dbReference type="EMBL" id="JAPWTJ010000024">
    <property type="protein sequence ID" value="KAJ8984891.1"/>
    <property type="molecule type" value="Genomic_DNA"/>
</dbReference>
<feature type="domain" description="Peptidase S1" evidence="6">
    <location>
        <begin position="20"/>
        <end position="146"/>
    </location>
</feature>
<dbReference type="Proteomes" id="UP001162164">
    <property type="component" value="Unassembled WGS sequence"/>
</dbReference>
<evidence type="ECO:0000256" key="4">
    <source>
        <dbReference type="ARBA" id="ARBA00022801"/>
    </source>
</evidence>
<dbReference type="PANTHER" id="PTHR24264:SF65">
    <property type="entry name" value="SRCR DOMAIN-CONTAINING PROTEIN"/>
    <property type="match status" value="1"/>
</dbReference>
<comment type="subcellular location">
    <subcellularLocation>
        <location evidence="1">Secreted</location>
    </subcellularLocation>
</comment>
<keyword evidence="4" id="KW-0378">Hydrolase</keyword>
<evidence type="ECO:0000259" key="6">
    <source>
        <dbReference type="PROSITE" id="PS50240"/>
    </source>
</evidence>
<dbReference type="SUPFAM" id="SSF50494">
    <property type="entry name" value="Trypsin-like serine proteases"/>
    <property type="match status" value="1"/>
</dbReference>
<dbReference type="Gene3D" id="2.40.10.10">
    <property type="entry name" value="Trypsin-like serine proteases"/>
    <property type="match status" value="1"/>
</dbReference>
<dbReference type="InterPro" id="IPR043504">
    <property type="entry name" value="Peptidase_S1_PA_chymotrypsin"/>
</dbReference>
<evidence type="ECO:0000313" key="7">
    <source>
        <dbReference type="EMBL" id="KAJ8984891.1"/>
    </source>
</evidence>
<evidence type="ECO:0000256" key="1">
    <source>
        <dbReference type="ARBA" id="ARBA00004613"/>
    </source>
</evidence>
<evidence type="ECO:0000313" key="8">
    <source>
        <dbReference type="Proteomes" id="UP001162164"/>
    </source>
</evidence>
<sequence>MTIVGYRMPLNPKEKHTKKIIGGTEYDPHKYPWLAALVYNESFFCGGSIITELYVISAAHCLTNRYDQDLLKVSVGEHNRCKSNTKTTLFSVNKIIRHKRFDRETYFADIMLLKLSMSISFNRYVQPICLPKFGIVSNGIGCGLAGHPGLYTDVLRFLPWGYRIHTKKQLTLTSKNFAIIAGRPSEMNKIYMRIDISIIVNIGVSYKRCWKSEFPISGRFRLVTSEISLKVTKSGRGRLWSFDKCTKEQYYLIIVLNIFDTGKTLSFAQNFF</sequence>
<keyword evidence="2" id="KW-0964">Secreted</keyword>
<dbReference type="InterPro" id="IPR009003">
    <property type="entry name" value="Peptidase_S1_PA"/>
</dbReference>
<dbReference type="CDD" id="cd00190">
    <property type="entry name" value="Tryp_SPc"/>
    <property type="match status" value="1"/>
</dbReference>